<dbReference type="EMBL" id="JZSH01000011">
    <property type="protein sequence ID" value="KJF79003.1"/>
    <property type="molecule type" value="Genomic_DNA"/>
</dbReference>
<dbReference type="AlphaFoldDB" id="A0A0D8LE08"/>
<name>A0A0D8LE08_MORMO</name>
<accession>A0A0D8LE08</accession>
<dbReference type="PATRIC" id="fig|582.24.peg.662"/>
<proteinExistence type="predicted"/>
<evidence type="ECO:0000313" key="2">
    <source>
        <dbReference type="Proteomes" id="UP000032582"/>
    </source>
</evidence>
<comment type="caution">
    <text evidence="1">The sequence shown here is derived from an EMBL/GenBank/DDBJ whole genome shotgun (WGS) entry which is preliminary data.</text>
</comment>
<protein>
    <submittedName>
        <fullName evidence="1">Uncharacterized protein</fullName>
    </submittedName>
</protein>
<dbReference type="Proteomes" id="UP000032582">
    <property type="component" value="Unassembled WGS sequence"/>
</dbReference>
<evidence type="ECO:0000313" key="1">
    <source>
        <dbReference type="EMBL" id="KJF79003.1"/>
    </source>
</evidence>
<gene>
    <name evidence="1" type="ORF">UA45_02220</name>
</gene>
<reference evidence="1 2" key="1">
    <citation type="submission" date="2015-02" db="EMBL/GenBank/DDBJ databases">
        <title>Whole genome shotgun sequencing of cultured foodborne pathogen.</title>
        <authorList>
            <person name="Timme R."/>
            <person name="Allard M.W."/>
            <person name="Strain E."/>
            <person name="Evans P.S."/>
            <person name="Brown E."/>
        </authorList>
    </citation>
    <scope>NUCLEOTIDE SEQUENCE [LARGE SCALE GENOMIC DNA]</scope>
    <source>
        <strain evidence="1 2">GCSL-TSO-24</strain>
    </source>
</reference>
<sequence>MTVSTELSHEEYTGNGVTTDFDFRFRIFEAKHLVVSVANTDGTERILTNGTDYTLRGVGSYRGGKVILKMPLATGWKIGIARDLPAVQETDLRNQGKFFAEVHEDAFDYLTMLFQKSLGYLSLCLRKPSFISDHYDAKGNKISNLGKPVKDGDAVDLGTMKEHISEKDKRSLRVADKDIPVLPNTANRANKLLSFDDDGNPVVIMPESGSAADLLVELGKQGGASMIGTQHRRNLATDLDAIDRRPDGYDNNIHAVLDSGRDVEINKDYQSAIQVQLFNGQVVKGAGGSLRVTSNKQSAFRADVRGGGGTEAKDHIVIRDVRTLGSIQPDSTTEAIDAYSVRMIDNSYSLVSGLYSQGFTGGVALTNTRATTIENVIAKNTVYHNNAVRGAYAVFLDECRDTIINGIHFTARAGNDGRHLLYASNGGGGNTYNGCVNLISTNLIANYLDKDDRNMWAMNYRKSRRTIQSDFIIDGANGGVAYNPEQGDIEKNILTNGHIFVLKYDSSVGVYGVSQLFLEEYKINGFIASNLIIEVKPKNSNITNNACIGYAITGRNGLLNGIVTNVPKAGNPIIVLNGATNVLIADVLDYTNDGSNDEMKACITFGGDAGKMSNITVRGIKTSRRIFDRITAAVNVTVDFPRSAIINLTNGVKTLFDDYELIRSVSIGNASITVVFHDHVTQSAADMVSVRMRIEDGVDGYISISEISGKSVSVRFHSTNGTIINPVTAGMLSCLITLYS</sequence>
<organism evidence="1 2">
    <name type="scientific">Morganella morganii</name>
    <name type="common">Proteus morganii</name>
    <dbReference type="NCBI Taxonomy" id="582"/>
    <lineage>
        <taxon>Bacteria</taxon>
        <taxon>Pseudomonadati</taxon>
        <taxon>Pseudomonadota</taxon>
        <taxon>Gammaproteobacteria</taxon>
        <taxon>Enterobacterales</taxon>
        <taxon>Morganellaceae</taxon>
        <taxon>Morganella</taxon>
    </lineage>
</organism>